<dbReference type="InterPro" id="IPR036388">
    <property type="entry name" value="WH-like_DNA-bd_sf"/>
</dbReference>
<reference evidence="3 4" key="1">
    <citation type="journal article" date="2019" name="Int. J. Syst. Evol. Microbiol.">
        <title>The Global Catalogue of Microorganisms (GCM) 10K type strain sequencing project: providing services to taxonomists for standard genome sequencing and annotation.</title>
        <authorList>
            <consortium name="The Broad Institute Genomics Platform"/>
            <consortium name="The Broad Institute Genome Sequencing Center for Infectious Disease"/>
            <person name="Wu L."/>
            <person name="Ma J."/>
        </authorList>
    </citation>
    <scope>NUCLEOTIDE SEQUENCE [LARGE SCALE GENOMIC DNA]</scope>
    <source>
        <strain evidence="3 4">CGMCC 1.12562</strain>
    </source>
</reference>
<dbReference type="Proteomes" id="UP001595660">
    <property type="component" value="Unassembled WGS sequence"/>
</dbReference>
<feature type="domain" description="Methanogenesis regulatory protein FilR1 middle" evidence="1">
    <location>
        <begin position="123"/>
        <end position="250"/>
    </location>
</feature>
<dbReference type="InterPro" id="IPR013561">
    <property type="entry name" value="FilR1_middle_dom"/>
</dbReference>
<gene>
    <name evidence="3" type="ORF">ACFOKC_04910</name>
</gene>
<evidence type="ECO:0000313" key="3">
    <source>
        <dbReference type="EMBL" id="MFC3477060.1"/>
    </source>
</evidence>
<proteinExistence type="predicted"/>
<evidence type="ECO:0000313" key="4">
    <source>
        <dbReference type="Proteomes" id="UP001595660"/>
    </source>
</evidence>
<dbReference type="EMBL" id="JBHRWN010000002">
    <property type="protein sequence ID" value="MFC3477060.1"/>
    <property type="molecule type" value="Genomic_DNA"/>
</dbReference>
<dbReference type="InterPro" id="IPR036390">
    <property type="entry name" value="WH_DNA-bd_sf"/>
</dbReference>
<dbReference type="CDD" id="cd00090">
    <property type="entry name" value="HTH_ARSR"/>
    <property type="match status" value="1"/>
</dbReference>
<dbReference type="Pfam" id="PF25213">
    <property type="entry name" value="HVO_A0261_N"/>
    <property type="match status" value="1"/>
</dbReference>
<sequence length="261" mass="28551">MNESDSPSTVLCAAAERYGLFEALRDGAMARADVEQALDVSRSTAHRVLREFEVQGVVERRDGAYRLTAFGDVVAAEAGRAVDTIGAAQRLSPLLEALTRADGAFDLSKFRSASVTTPTADDPYRPVRQFLAPASDADRIREFDPTVPEPAYQRALAERAGSDLTASILYPPSVVEYLEADGETMLEYARAGDCFDVRVAEVPAFRLVLGDERAYVGGYDDEGTHMRLVVDTDDRGAVEWASEFFDAKWADATPYGEYRDG</sequence>
<organism evidence="3 4">
    <name type="scientific">Halobacterium litoreum</name>
    <dbReference type="NCBI Taxonomy" id="2039234"/>
    <lineage>
        <taxon>Archaea</taxon>
        <taxon>Methanobacteriati</taxon>
        <taxon>Methanobacteriota</taxon>
        <taxon>Stenosarchaea group</taxon>
        <taxon>Halobacteria</taxon>
        <taxon>Halobacteriales</taxon>
        <taxon>Halobacteriaceae</taxon>
        <taxon>Halobacterium</taxon>
    </lineage>
</organism>
<dbReference type="GeneID" id="69117018"/>
<dbReference type="RefSeq" id="WP_232571806.1">
    <property type="nucleotide sequence ID" value="NZ_CP089466.1"/>
</dbReference>
<dbReference type="InterPro" id="IPR011991">
    <property type="entry name" value="ArsR-like_HTH"/>
</dbReference>
<keyword evidence="4" id="KW-1185">Reference proteome</keyword>
<evidence type="ECO:0000259" key="2">
    <source>
        <dbReference type="Pfam" id="PF25213"/>
    </source>
</evidence>
<dbReference type="InterPro" id="IPR057527">
    <property type="entry name" value="HVO_A0261-like_N"/>
</dbReference>
<accession>A0ABD5NCS5</accession>
<protein>
    <submittedName>
        <fullName evidence="3">Helix-turn-helix transcriptional regulator</fullName>
    </submittedName>
</protein>
<dbReference type="AlphaFoldDB" id="A0ABD5NCS5"/>
<evidence type="ECO:0000259" key="1">
    <source>
        <dbReference type="Pfam" id="PF08350"/>
    </source>
</evidence>
<dbReference type="Pfam" id="PF08350">
    <property type="entry name" value="FilR1_middle"/>
    <property type="match status" value="1"/>
</dbReference>
<comment type="caution">
    <text evidence="3">The sequence shown here is derived from an EMBL/GenBank/DDBJ whole genome shotgun (WGS) entry which is preliminary data.</text>
</comment>
<dbReference type="Gene3D" id="1.10.10.10">
    <property type="entry name" value="Winged helix-like DNA-binding domain superfamily/Winged helix DNA-binding domain"/>
    <property type="match status" value="1"/>
</dbReference>
<name>A0ABD5NCS5_9EURY</name>
<feature type="domain" description="HVO-A0261-like N-terminal" evidence="2">
    <location>
        <begin position="10"/>
        <end position="90"/>
    </location>
</feature>
<dbReference type="SUPFAM" id="SSF46785">
    <property type="entry name" value="Winged helix' DNA-binding domain"/>
    <property type="match status" value="1"/>
</dbReference>